<accession>A0A0N4U6Y0</accession>
<dbReference type="AlphaFoldDB" id="A0A0N4U6Y0"/>
<evidence type="ECO:0000256" key="1">
    <source>
        <dbReference type="SAM" id="MobiDB-lite"/>
    </source>
</evidence>
<evidence type="ECO:0000313" key="2">
    <source>
        <dbReference type="EMBL" id="VDN57101.1"/>
    </source>
</evidence>
<sequence>SFFFFYRFLRSSNSYPYPRTHSLVVVPSTRPLNDDNDNISYLPLKSRPPLNRAIPTIPESRSNDSIMTETSERRDDHSIGIQAKTNNKFNKLPTNNHLPSSPAESNNSLVAFDKQSPISSMSMSMNTISSLNHKIKADVPRSPLLSVAHSVRTQLTKLGNRLGGSIDNRQTAIRSSASLSR</sequence>
<dbReference type="Proteomes" id="UP000038040">
    <property type="component" value="Unplaced"/>
</dbReference>
<organism evidence="3 5">
    <name type="scientific">Dracunculus medinensis</name>
    <name type="common">Guinea worm</name>
    <dbReference type="NCBI Taxonomy" id="318479"/>
    <lineage>
        <taxon>Eukaryota</taxon>
        <taxon>Metazoa</taxon>
        <taxon>Ecdysozoa</taxon>
        <taxon>Nematoda</taxon>
        <taxon>Chromadorea</taxon>
        <taxon>Rhabditida</taxon>
        <taxon>Spirurina</taxon>
        <taxon>Dracunculoidea</taxon>
        <taxon>Dracunculidae</taxon>
        <taxon>Dracunculus</taxon>
    </lineage>
</organism>
<reference evidence="5" key="1">
    <citation type="submission" date="2017-02" db="UniProtKB">
        <authorList>
            <consortium name="WormBaseParasite"/>
        </authorList>
    </citation>
    <scope>IDENTIFICATION</scope>
</reference>
<dbReference type="WBParaSite" id="DME_0000271401-mRNA-1">
    <property type="protein sequence ID" value="DME_0000271401-mRNA-1"/>
    <property type="gene ID" value="DME_0000271401"/>
</dbReference>
<feature type="region of interest" description="Disordered" evidence="1">
    <location>
        <begin position="50"/>
        <end position="76"/>
    </location>
</feature>
<dbReference type="EMBL" id="UYYG01001158">
    <property type="protein sequence ID" value="VDN57101.1"/>
    <property type="molecule type" value="Genomic_DNA"/>
</dbReference>
<proteinExistence type="predicted"/>
<dbReference type="Proteomes" id="UP000274756">
    <property type="component" value="Unassembled WGS sequence"/>
</dbReference>
<name>A0A0N4U6Y0_DRAME</name>
<feature type="compositionally biased region" description="Polar residues" evidence="1">
    <location>
        <begin position="59"/>
        <end position="69"/>
    </location>
</feature>
<evidence type="ECO:0000313" key="4">
    <source>
        <dbReference type="Proteomes" id="UP000274756"/>
    </source>
</evidence>
<dbReference type="OrthoDB" id="5842556at2759"/>
<gene>
    <name evidence="2" type="ORF">DME_LOCUS7074</name>
</gene>
<evidence type="ECO:0000313" key="3">
    <source>
        <dbReference type="Proteomes" id="UP000038040"/>
    </source>
</evidence>
<evidence type="ECO:0000313" key="5">
    <source>
        <dbReference type="WBParaSite" id="DME_0000271401-mRNA-1"/>
    </source>
</evidence>
<reference evidence="2 4" key="2">
    <citation type="submission" date="2018-11" db="EMBL/GenBank/DDBJ databases">
        <authorList>
            <consortium name="Pathogen Informatics"/>
        </authorList>
    </citation>
    <scope>NUCLEOTIDE SEQUENCE [LARGE SCALE GENOMIC DNA]</scope>
</reference>
<protein>
    <submittedName>
        <fullName evidence="5">WH2 domain-containing protein</fullName>
    </submittedName>
</protein>
<keyword evidence="4" id="KW-1185">Reference proteome</keyword>